<dbReference type="GO" id="GO:0008999">
    <property type="term" value="F:protein-N-terminal-alanine acetyltransferase activity"/>
    <property type="evidence" value="ECO:0007669"/>
    <property type="project" value="TreeGrafter"/>
</dbReference>
<gene>
    <name evidence="2" type="ORF">SAMN04489834_0733</name>
</gene>
<proteinExistence type="predicted"/>
<organism evidence="2 3">
    <name type="scientific">Microterricola viridarii</name>
    <dbReference type="NCBI Taxonomy" id="412690"/>
    <lineage>
        <taxon>Bacteria</taxon>
        <taxon>Bacillati</taxon>
        <taxon>Actinomycetota</taxon>
        <taxon>Actinomycetes</taxon>
        <taxon>Micrococcales</taxon>
        <taxon>Microbacteriaceae</taxon>
        <taxon>Microterricola</taxon>
    </lineage>
</organism>
<dbReference type="PANTHER" id="PTHR43441">
    <property type="entry name" value="RIBOSOMAL-PROTEIN-SERINE ACETYLTRANSFERASE"/>
    <property type="match status" value="1"/>
</dbReference>
<keyword evidence="3" id="KW-1185">Reference proteome</keyword>
<dbReference type="Proteomes" id="UP000181956">
    <property type="component" value="Chromosome I"/>
</dbReference>
<dbReference type="EMBL" id="LT629742">
    <property type="protein sequence ID" value="SDS03329.1"/>
    <property type="molecule type" value="Genomic_DNA"/>
</dbReference>
<sequence length="191" mass="21626">MVPVSRPDQPDVPLILPRLEGPALSMRAFRGDDVDAIREAGRDRLVPLITTVPEDADQEQALAFIRRQHDRLRRRAGYSFAIADADDVAIGQIGLWLRDERHGRASIGYWLRPSARGRGLAAAALAVLCDWACTLPQLNRLELYVEPWNEASWRTAERAGFVREGLMRSWQIVDGTPRDMYMYSLLTATQR</sequence>
<dbReference type="Pfam" id="PF13302">
    <property type="entry name" value="Acetyltransf_3"/>
    <property type="match status" value="1"/>
</dbReference>
<dbReference type="InterPro" id="IPR000182">
    <property type="entry name" value="GNAT_dom"/>
</dbReference>
<reference evidence="3" key="1">
    <citation type="submission" date="2016-10" db="EMBL/GenBank/DDBJ databases">
        <authorList>
            <person name="Varghese N."/>
            <person name="Submissions S."/>
        </authorList>
    </citation>
    <scope>NUCLEOTIDE SEQUENCE [LARGE SCALE GENOMIC DNA]</scope>
    <source>
        <strain evidence="3">DSM 21772</strain>
    </source>
</reference>
<dbReference type="AlphaFoldDB" id="A0A1H1NY75"/>
<dbReference type="InterPro" id="IPR051908">
    <property type="entry name" value="Ribosomal_N-acetyltransferase"/>
</dbReference>
<feature type="domain" description="N-acetyltransferase" evidence="1">
    <location>
        <begin position="24"/>
        <end position="187"/>
    </location>
</feature>
<dbReference type="Gene3D" id="3.40.630.30">
    <property type="match status" value="1"/>
</dbReference>
<name>A0A1H1NY75_9MICO</name>
<accession>A0A1H1NY75</accession>
<dbReference type="SUPFAM" id="SSF55729">
    <property type="entry name" value="Acyl-CoA N-acyltransferases (Nat)"/>
    <property type="match status" value="1"/>
</dbReference>
<keyword evidence="2" id="KW-0808">Transferase</keyword>
<dbReference type="InterPro" id="IPR016181">
    <property type="entry name" value="Acyl_CoA_acyltransferase"/>
</dbReference>
<protein>
    <submittedName>
        <fullName evidence="2">Protein N-acetyltransferase, RimJ/RimL family</fullName>
    </submittedName>
</protein>
<evidence type="ECO:0000259" key="1">
    <source>
        <dbReference type="PROSITE" id="PS51186"/>
    </source>
</evidence>
<dbReference type="PROSITE" id="PS51186">
    <property type="entry name" value="GNAT"/>
    <property type="match status" value="1"/>
</dbReference>
<dbReference type="PANTHER" id="PTHR43441:SF10">
    <property type="entry name" value="ACETYLTRANSFERASE"/>
    <property type="match status" value="1"/>
</dbReference>
<dbReference type="GO" id="GO:0005737">
    <property type="term" value="C:cytoplasm"/>
    <property type="evidence" value="ECO:0007669"/>
    <property type="project" value="TreeGrafter"/>
</dbReference>
<dbReference type="GO" id="GO:1990189">
    <property type="term" value="F:protein N-terminal-serine acetyltransferase activity"/>
    <property type="evidence" value="ECO:0007669"/>
    <property type="project" value="TreeGrafter"/>
</dbReference>
<dbReference type="STRING" id="412690.SAMN04489834_0733"/>
<evidence type="ECO:0000313" key="2">
    <source>
        <dbReference type="EMBL" id="SDS03329.1"/>
    </source>
</evidence>
<dbReference type="OrthoDB" id="2061990at2"/>
<evidence type="ECO:0000313" key="3">
    <source>
        <dbReference type="Proteomes" id="UP000181956"/>
    </source>
</evidence>